<keyword evidence="3" id="KW-1185">Reference proteome</keyword>
<keyword evidence="1" id="KW-0472">Membrane</keyword>
<feature type="transmembrane region" description="Helical" evidence="1">
    <location>
        <begin position="430"/>
        <end position="455"/>
    </location>
</feature>
<evidence type="ECO:0000313" key="2">
    <source>
        <dbReference type="EMBL" id="THU59671.1"/>
    </source>
</evidence>
<sequence length="539" mass="62025">MDPIRCPENSFAYDSTLCACNPGYYRDRSGGCRLFEAGDGDWTVGTRAGPAGRPFLDTVLPLESLERMVRSEDVLLRAVLVVTLVWLAFCIAVRFGSVDGGRTVWFRIRWSVAQLDLFATNHDRFIFRLRWRKRCLVRSLLPLPVRDRRLRLILVVVPRAIRAIIRLRQDDNKVVKKRKSELGGTLSVVSWILFIGLLSALLYRLITRRSIEVHRVRPSNPTDLKSFISFEFNITTVSSMSCSHMRGLDKLVIGTPGFIDCKVFPLSNYANYSCYNTSWGPTVSLKCNNCQIPTGDHYISWQFVDLPDDPAAAVGFQFNLSAKAHNDNRHVSYVSGTLNSGSYLHNRAVTFRGPDLNILKIHLFRQKFDYLKDNLWLIQPLVHDFLPGSSFYEIDKLRASLRSSIDGLVNTTLCISYLSDYIVEIDKENILGIVAFLSDVGGLYTITLAISLYFLRQCESRIKKLQMDDCEMRDIRRRRRAQQHWDKLRIYVRYTWGHSNLNMRNRTKPVRNSIIECFSRVYPDRKHKSILAGSLRNFV</sequence>
<keyword evidence="1" id="KW-1133">Transmembrane helix</keyword>
<feature type="transmembrane region" description="Helical" evidence="1">
    <location>
        <begin position="74"/>
        <end position="95"/>
    </location>
</feature>
<feature type="transmembrane region" description="Helical" evidence="1">
    <location>
        <begin position="186"/>
        <end position="206"/>
    </location>
</feature>
<keyword evidence="1" id="KW-0812">Transmembrane</keyword>
<dbReference type="PANTHER" id="PTHR37254:SF1">
    <property type="entry name" value="OS01G0100500 PROTEIN"/>
    <property type="match status" value="1"/>
</dbReference>
<dbReference type="AlphaFoldDB" id="A0A4S8JD49"/>
<name>A0A4S8JD49_MUSBA</name>
<gene>
    <name evidence="2" type="ORF">C4D60_Mb07t04520</name>
</gene>
<dbReference type="Proteomes" id="UP000317650">
    <property type="component" value="Chromosome 7"/>
</dbReference>
<protein>
    <submittedName>
        <fullName evidence="2">Uncharacterized protein</fullName>
    </submittedName>
</protein>
<evidence type="ECO:0000313" key="3">
    <source>
        <dbReference type="Proteomes" id="UP000317650"/>
    </source>
</evidence>
<accession>A0A4S8JD49</accession>
<organism evidence="2 3">
    <name type="scientific">Musa balbisiana</name>
    <name type="common">Banana</name>
    <dbReference type="NCBI Taxonomy" id="52838"/>
    <lineage>
        <taxon>Eukaryota</taxon>
        <taxon>Viridiplantae</taxon>
        <taxon>Streptophyta</taxon>
        <taxon>Embryophyta</taxon>
        <taxon>Tracheophyta</taxon>
        <taxon>Spermatophyta</taxon>
        <taxon>Magnoliopsida</taxon>
        <taxon>Liliopsida</taxon>
        <taxon>Zingiberales</taxon>
        <taxon>Musaceae</taxon>
        <taxon>Musa</taxon>
    </lineage>
</organism>
<dbReference type="PANTHER" id="PTHR37254">
    <property type="entry name" value="OS01G0100500 PROTEIN"/>
    <property type="match status" value="1"/>
</dbReference>
<dbReference type="EMBL" id="PYDT01000005">
    <property type="protein sequence ID" value="THU59671.1"/>
    <property type="molecule type" value="Genomic_DNA"/>
</dbReference>
<comment type="caution">
    <text evidence="2">The sequence shown here is derived from an EMBL/GenBank/DDBJ whole genome shotgun (WGS) entry which is preliminary data.</text>
</comment>
<evidence type="ECO:0000256" key="1">
    <source>
        <dbReference type="SAM" id="Phobius"/>
    </source>
</evidence>
<proteinExistence type="predicted"/>
<reference evidence="2 3" key="1">
    <citation type="journal article" date="2019" name="Nat. Plants">
        <title>Genome sequencing of Musa balbisiana reveals subgenome evolution and function divergence in polyploid bananas.</title>
        <authorList>
            <person name="Yao X."/>
        </authorList>
    </citation>
    <scope>NUCLEOTIDE SEQUENCE [LARGE SCALE GENOMIC DNA]</scope>
    <source>
        <strain evidence="3">cv. DH-PKW</strain>
        <tissue evidence="2">Leaves</tissue>
    </source>
</reference>